<keyword evidence="4 7" id="KW-0811">Translocation</keyword>
<reference evidence="9 10" key="1">
    <citation type="journal article" date="2013" name="PLoS Genet.">
        <title>The genome and development-dependent transcriptomes of Pyronema confluens: a window into fungal evolution.</title>
        <authorList>
            <person name="Traeger S."/>
            <person name="Altegoer F."/>
            <person name="Freitag M."/>
            <person name="Gabaldon T."/>
            <person name="Kempken F."/>
            <person name="Kumar A."/>
            <person name="Marcet-Houben M."/>
            <person name="Poggeler S."/>
            <person name="Stajich J.E."/>
            <person name="Nowrousian M."/>
        </authorList>
    </citation>
    <scope>NUCLEOTIDE SEQUENCE [LARGE SCALE GENOMIC DNA]</scope>
    <source>
        <strain evidence="10">CBS 100304</strain>
        <tissue evidence="9">Vegetative mycelium</tissue>
    </source>
</reference>
<dbReference type="OrthoDB" id="3098at2759"/>
<dbReference type="GO" id="GO:0006606">
    <property type="term" value="P:protein import into nucleus"/>
    <property type="evidence" value="ECO:0007669"/>
    <property type="project" value="TreeGrafter"/>
</dbReference>
<organism evidence="9 10">
    <name type="scientific">Pyronema omphalodes (strain CBS 100304)</name>
    <name type="common">Pyronema confluens</name>
    <dbReference type="NCBI Taxonomy" id="1076935"/>
    <lineage>
        <taxon>Eukaryota</taxon>
        <taxon>Fungi</taxon>
        <taxon>Dikarya</taxon>
        <taxon>Ascomycota</taxon>
        <taxon>Pezizomycotina</taxon>
        <taxon>Pezizomycetes</taxon>
        <taxon>Pezizales</taxon>
        <taxon>Pyronemataceae</taxon>
        <taxon>Pyronema</taxon>
    </lineage>
</organism>
<evidence type="ECO:0000256" key="7">
    <source>
        <dbReference type="RuleBase" id="RU365072"/>
    </source>
</evidence>
<evidence type="ECO:0000256" key="8">
    <source>
        <dbReference type="SAM" id="MobiDB-lite"/>
    </source>
</evidence>
<dbReference type="GO" id="GO:0017056">
    <property type="term" value="F:structural constituent of nuclear pore"/>
    <property type="evidence" value="ECO:0007669"/>
    <property type="project" value="UniProtKB-UniRule"/>
</dbReference>
<gene>
    <name evidence="9" type="ORF">PCON_06168</name>
</gene>
<evidence type="ECO:0000313" key="10">
    <source>
        <dbReference type="Proteomes" id="UP000018144"/>
    </source>
</evidence>
<dbReference type="Gene3D" id="1.10.3450.20">
    <property type="match status" value="1"/>
</dbReference>
<name>U4KXN3_PYROM</name>
<dbReference type="eggNOG" id="KOG1964">
    <property type="taxonomic scope" value="Eukaryota"/>
</dbReference>
<dbReference type="GO" id="GO:0031080">
    <property type="term" value="C:nuclear pore outer ring"/>
    <property type="evidence" value="ECO:0007669"/>
    <property type="project" value="TreeGrafter"/>
</dbReference>
<dbReference type="PANTHER" id="PTHR13003:SF2">
    <property type="entry name" value="NUCLEAR PORE COMPLEX PROTEIN NUP107"/>
    <property type="match status" value="1"/>
</dbReference>
<dbReference type="EMBL" id="HF935300">
    <property type="protein sequence ID" value="CCX06581.1"/>
    <property type="molecule type" value="Genomic_DNA"/>
</dbReference>
<keyword evidence="3" id="KW-0653">Protein transport</keyword>
<evidence type="ECO:0000313" key="9">
    <source>
        <dbReference type="EMBL" id="CCX06581.1"/>
    </source>
</evidence>
<comment type="subcellular location">
    <subcellularLocation>
        <location evidence="7">Nucleus</location>
        <location evidence="7">Nuclear pore complex</location>
    </subcellularLocation>
    <subcellularLocation>
        <location evidence="7">Nucleus membrane</location>
    </subcellularLocation>
</comment>
<accession>U4KXN3</accession>
<evidence type="ECO:0000256" key="1">
    <source>
        <dbReference type="ARBA" id="ARBA00022448"/>
    </source>
</evidence>
<keyword evidence="1 7" id="KW-0813">Transport</keyword>
<feature type="region of interest" description="Disordered" evidence="8">
    <location>
        <begin position="1"/>
        <end position="76"/>
    </location>
</feature>
<sequence>MAPIFGDRQKATRKPAAGSSTMTSGVDKPAFVFNAPGSTQSNGFFRTQDQQAPPQNFGQPQQSEEEEEGWDMGDDAEMDDSRAITAYDDEEEEEPELNMQPELLAFAVKLDESNMLQSAQLGTEESTMIAINLIQAYQIYAGEHVEETAQVLEELENTAEEDLKEGHAQELYHTKEILKYWELEHQTWELFGALISHRLDAENYMTQDVPPSLANKYAADSQIRNHFFTTDPSFRELTIVLEWLRRYAPAPTADDIEEDALYRGDRGWMYTKEKIKGCKRLQGRGLSLGNEAELDKVVTELDPDAPSRQQRKLEDEDEAWEAYLMRLVWGFLRKGEMDNALELCEDAGEFWRAASLSGGADAWDAKIDGPHENDDGEIVKGNRRRELWKRMCYANASNKTKNVYERAVYGTLCGDIASVLPVCDSWEDLLFVHVNALVEGYYSSKLKKLQRIPAVVSNFPLFDAISYHARHDSLNDASIMSRIIDEIAENNEIADSKLPLRTIQGSLISMRFHDPVIELDRQLQLFETVPDYEPTADENAYGLDATEPRSLRVIVHILMILQTIGAGFTEGTEYHKAAENVIAGYIMTLGGYDKYELVPLYASRLTPLKAIQVMGKSLASFEGSKSRREDLIRSMHQYGIDVDGCLRQTMIQCLTMTEPKYVNTLSSAQGFVFNGFQDEIASEDIRLIRGMEWLMLGSEELRGDLVRSGCEVYKRFLLTGRLSAAKILFEQLNSRSIIPPKNTNGYDETFEEETDLVDETAVAGAMYMQMEGLIASMVELEKWQSAIKKPMRIDRTLPRKLKPLYDSVSRSVPDIIKNFLDEPVFLSMPGVVEIRGIYIPEMVISLHRVHVEAGRLINKVYYMNALELAADVADPERNTVDCFKGTGRLEEYVEEVAAASKCVLMAGQEQGKEKEGIWGVVA</sequence>
<proteinExistence type="inferred from homology"/>
<evidence type="ECO:0000256" key="2">
    <source>
        <dbReference type="ARBA" id="ARBA00022816"/>
    </source>
</evidence>
<dbReference type="Pfam" id="PF04121">
    <property type="entry name" value="Nup84_Nup100"/>
    <property type="match status" value="1"/>
</dbReference>
<dbReference type="AlphaFoldDB" id="U4KXN3"/>
<dbReference type="Proteomes" id="UP000018144">
    <property type="component" value="Unassembled WGS sequence"/>
</dbReference>
<dbReference type="InterPro" id="IPR007252">
    <property type="entry name" value="Nup84/Nup107"/>
</dbReference>
<comment type="subunit">
    <text evidence="7">Part of the nuclear pore complex (NPC).</text>
</comment>
<feature type="compositionally biased region" description="Polar residues" evidence="8">
    <location>
        <begin position="36"/>
        <end position="62"/>
    </location>
</feature>
<evidence type="ECO:0000256" key="5">
    <source>
        <dbReference type="ARBA" id="ARBA00023132"/>
    </source>
</evidence>
<dbReference type="OMA" id="RYQGFCK"/>
<keyword evidence="6 7" id="KW-0539">Nucleus</keyword>
<keyword evidence="2" id="KW-0509">mRNA transport</keyword>
<dbReference type="GO" id="GO:0031965">
    <property type="term" value="C:nuclear membrane"/>
    <property type="evidence" value="ECO:0007669"/>
    <property type="project" value="UniProtKB-SubCell"/>
</dbReference>
<evidence type="ECO:0000256" key="6">
    <source>
        <dbReference type="ARBA" id="ARBA00023242"/>
    </source>
</evidence>
<comment type="similarity">
    <text evidence="7">Belongs to the nucleoporin Nup84/Nup107 family.</text>
</comment>
<dbReference type="GO" id="GO:0006406">
    <property type="term" value="P:mRNA export from nucleus"/>
    <property type="evidence" value="ECO:0007669"/>
    <property type="project" value="TreeGrafter"/>
</dbReference>
<keyword evidence="10" id="KW-1185">Reference proteome</keyword>
<protein>
    <recommendedName>
        <fullName evidence="7">Nuclear pore complex protein</fullName>
    </recommendedName>
</protein>
<feature type="compositionally biased region" description="Acidic residues" evidence="8">
    <location>
        <begin position="63"/>
        <end position="76"/>
    </location>
</feature>
<dbReference type="GO" id="GO:0000973">
    <property type="term" value="P:post-transcriptional tethering of RNA polymerase II gene DNA at nuclear periphery"/>
    <property type="evidence" value="ECO:0007669"/>
    <property type="project" value="TreeGrafter"/>
</dbReference>
<comment type="function">
    <text evidence="7">Functions as a component of the nuclear pore complex (NPC).</text>
</comment>
<keyword evidence="5 7" id="KW-0906">Nuclear pore complex</keyword>
<dbReference type="Gene3D" id="1.20.190.50">
    <property type="match status" value="2"/>
</dbReference>
<keyword evidence="7" id="KW-0472">Membrane</keyword>
<evidence type="ECO:0000256" key="3">
    <source>
        <dbReference type="ARBA" id="ARBA00022927"/>
    </source>
</evidence>
<dbReference type="PANTHER" id="PTHR13003">
    <property type="entry name" value="NUP107-RELATED"/>
    <property type="match status" value="1"/>
</dbReference>
<dbReference type="STRING" id="1076935.U4KXN3"/>
<evidence type="ECO:0000256" key="4">
    <source>
        <dbReference type="ARBA" id="ARBA00023010"/>
    </source>
</evidence>